<name>A0A1V2X2B0_9BURK</name>
<organism evidence="1 2">
    <name type="scientific">Burkholderia cenocepacia</name>
    <dbReference type="NCBI Taxonomy" id="95486"/>
    <lineage>
        <taxon>Bacteria</taxon>
        <taxon>Pseudomonadati</taxon>
        <taxon>Pseudomonadota</taxon>
        <taxon>Betaproteobacteria</taxon>
        <taxon>Burkholderiales</taxon>
        <taxon>Burkholderiaceae</taxon>
        <taxon>Burkholderia</taxon>
        <taxon>Burkholderia cepacia complex</taxon>
    </lineage>
</organism>
<protein>
    <submittedName>
        <fullName evidence="1">Uncharacterized protein</fullName>
    </submittedName>
</protein>
<dbReference type="OrthoDB" id="9016260at2"/>
<evidence type="ECO:0000313" key="1">
    <source>
        <dbReference type="EMBL" id="ONU82651.1"/>
    </source>
</evidence>
<dbReference type="Proteomes" id="UP000188543">
    <property type="component" value="Unassembled WGS sequence"/>
</dbReference>
<comment type="caution">
    <text evidence="1">The sequence shown here is derived from an EMBL/GenBank/DDBJ whole genome shotgun (WGS) entry which is preliminary data.</text>
</comment>
<proteinExistence type="predicted"/>
<gene>
    <name evidence="1" type="ORF">A8E72_20945</name>
</gene>
<accession>A0A1V2X2B0</accession>
<evidence type="ECO:0000313" key="2">
    <source>
        <dbReference type="Proteomes" id="UP000188543"/>
    </source>
</evidence>
<reference evidence="1 2" key="1">
    <citation type="submission" date="2016-08" db="EMBL/GenBank/DDBJ databases">
        <authorList>
            <person name="Seilhamer J.J."/>
        </authorList>
    </citation>
    <scope>NUCLEOTIDE SEQUENCE [LARGE SCALE GENOMIC DNA]</scope>
    <source>
        <strain evidence="1 2">VC14762</strain>
    </source>
</reference>
<sequence length="60" mass="6241">MFAAPQRAIGTLGTARRVPTKKGKATANSGAPPFSCSDSGRPSGGRSFHARLTAQRRPAM</sequence>
<dbReference type="AlphaFoldDB" id="A0A1V2X2B0"/>
<dbReference type="EMBL" id="MUTJ01000066">
    <property type="protein sequence ID" value="ONU82651.1"/>
    <property type="molecule type" value="Genomic_DNA"/>
</dbReference>